<protein>
    <submittedName>
        <fullName evidence="1">Mobile element protein</fullName>
    </submittedName>
</protein>
<dbReference type="Proteomes" id="UP000218160">
    <property type="component" value="Plasmid pCC1"/>
</dbReference>
<keyword evidence="1" id="KW-0614">Plasmid</keyword>
<evidence type="ECO:0000313" key="2">
    <source>
        <dbReference type="Proteomes" id="UP000218160"/>
    </source>
</evidence>
<sequence>MLCLSKRTRAVNIAFKTKTKGTMQRLVISSTGLKIYDGGE</sequence>
<geneLocation type="plasmid" evidence="2">
    <name>pcc1</name>
</geneLocation>
<name>A0A291BAX0_9GAMM</name>
<proteinExistence type="predicted"/>
<dbReference type="EMBL" id="CP020661">
    <property type="protein sequence ID" value="ATF10143.1"/>
    <property type="molecule type" value="Genomic_DNA"/>
</dbReference>
<gene>
    <name evidence="1" type="ORF">BTN50_1707</name>
</gene>
<accession>A0A291BAX0</accession>
<dbReference type="KEGG" id="elux:BTN50_1707"/>
<dbReference type="AlphaFoldDB" id="A0A291BAX0"/>
<evidence type="ECO:0000313" key="1">
    <source>
        <dbReference type="EMBL" id="ATF10143.1"/>
    </source>
</evidence>
<reference evidence="2" key="1">
    <citation type="submission" date="2017-04" db="EMBL/GenBank/DDBJ databases">
        <title>Genome evolution of the luminous symbionts of deep sea anglerfish.</title>
        <authorList>
            <person name="Hendry T.A."/>
        </authorList>
    </citation>
    <scope>NUCLEOTIDE SEQUENCE [LARGE SCALE GENOMIC DNA]</scope>
    <source>
        <plasmid evidence="2">pcc1</plasmid>
    </source>
</reference>
<organism evidence="1 2">
    <name type="scientific">Candidatus Enterovibrio altilux</name>
    <dbReference type="NCBI Taxonomy" id="1927128"/>
    <lineage>
        <taxon>Bacteria</taxon>
        <taxon>Pseudomonadati</taxon>
        <taxon>Pseudomonadota</taxon>
        <taxon>Gammaproteobacteria</taxon>
        <taxon>Vibrionales</taxon>
        <taxon>Vibrionaceae</taxon>
        <taxon>Enterovibrio</taxon>
    </lineage>
</organism>
<keyword evidence="2" id="KW-1185">Reference proteome</keyword>